<sequence length="112" mass="12280">MRRQSATVCLIKPPLREHRELPGTAARLAVLPDTAPASRTVSQLRVPDKTNEITAFTTLLAPFGLTGTVVSADALHTQREHTTWLVEEKNAHYLLVVKGNQPKLHAAVKTLP</sequence>
<proteinExistence type="predicted"/>
<keyword evidence="3" id="KW-1185">Reference proteome</keyword>
<dbReference type="InterPro" id="IPR051698">
    <property type="entry name" value="Transposase_11-like"/>
</dbReference>
<feature type="domain" description="Transposase IS4-like" evidence="1">
    <location>
        <begin position="42"/>
        <end position="101"/>
    </location>
</feature>
<evidence type="ECO:0000259" key="1">
    <source>
        <dbReference type="Pfam" id="PF01609"/>
    </source>
</evidence>
<evidence type="ECO:0000313" key="2">
    <source>
        <dbReference type="EMBL" id="MBJ3813303.1"/>
    </source>
</evidence>
<accession>A0ABS0XJA5</accession>
<organism evidence="2 3">
    <name type="scientific">Streptomyces flavofungini</name>
    <dbReference type="NCBI Taxonomy" id="68200"/>
    <lineage>
        <taxon>Bacteria</taxon>
        <taxon>Bacillati</taxon>
        <taxon>Actinomycetota</taxon>
        <taxon>Actinomycetes</taxon>
        <taxon>Kitasatosporales</taxon>
        <taxon>Streptomycetaceae</taxon>
        <taxon>Streptomyces</taxon>
    </lineage>
</organism>
<dbReference type="InterPro" id="IPR002559">
    <property type="entry name" value="Transposase_11"/>
</dbReference>
<dbReference type="Proteomes" id="UP000634780">
    <property type="component" value="Unassembled WGS sequence"/>
</dbReference>
<dbReference type="PANTHER" id="PTHR30298">
    <property type="entry name" value="H REPEAT-ASSOCIATED PREDICTED TRANSPOSASE"/>
    <property type="match status" value="1"/>
</dbReference>
<reference evidence="2 3" key="1">
    <citation type="submission" date="2020-12" db="EMBL/GenBank/DDBJ databases">
        <title>Streptomyces typhae sp. nov., a novel endophytic actinomycete isolated from the root of cattail pollen (Typha angustifolia L.).</title>
        <authorList>
            <person name="Peng C."/>
            <person name="Liu C."/>
        </authorList>
    </citation>
    <scope>NUCLEOTIDE SEQUENCE [LARGE SCALE GENOMIC DNA]</scope>
    <source>
        <strain evidence="2 3">JCM 4753</strain>
    </source>
</reference>
<gene>
    <name evidence="2" type="ORF">JGB26_40730</name>
</gene>
<dbReference type="PANTHER" id="PTHR30298:SF0">
    <property type="entry name" value="PROTEIN YBFL-RELATED"/>
    <property type="match status" value="1"/>
</dbReference>
<protein>
    <recommendedName>
        <fullName evidence="1">Transposase IS4-like domain-containing protein</fullName>
    </recommendedName>
</protein>
<evidence type="ECO:0000313" key="3">
    <source>
        <dbReference type="Proteomes" id="UP000634780"/>
    </source>
</evidence>
<comment type="caution">
    <text evidence="2">The sequence shown here is derived from an EMBL/GenBank/DDBJ whole genome shotgun (WGS) entry which is preliminary data.</text>
</comment>
<dbReference type="Pfam" id="PF01609">
    <property type="entry name" value="DDE_Tnp_1"/>
    <property type="match status" value="1"/>
</dbReference>
<name>A0ABS0XJA5_9ACTN</name>
<dbReference type="EMBL" id="JAEKOZ010000068">
    <property type="protein sequence ID" value="MBJ3813303.1"/>
    <property type="molecule type" value="Genomic_DNA"/>
</dbReference>